<comment type="caution">
    <text evidence="13">The sequence shown here is derived from an EMBL/GenBank/DDBJ whole genome shotgun (WGS) entry which is preliminary data.</text>
</comment>
<dbReference type="SUPFAM" id="SSF52402">
    <property type="entry name" value="Adenine nucleotide alpha hydrolases-like"/>
    <property type="match status" value="1"/>
</dbReference>
<evidence type="ECO:0000256" key="3">
    <source>
        <dbReference type="ARBA" id="ARBA00012737"/>
    </source>
</evidence>
<dbReference type="Proteomes" id="UP000003561">
    <property type="component" value="Unassembled WGS sequence"/>
</dbReference>
<reference evidence="13 14" key="1">
    <citation type="submission" date="2009-02" db="EMBL/GenBank/DDBJ databases">
        <authorList>
            <person name="Fulton L."/>
            <person name="Clifton S."/>
            <person name="Fulton B."/>
            <person name="Xu J."/>
            <person name="Minx P."/>
            <person name="Pepin K.H."/>
            <person name="Johnson M."/>
            <person name="Bhonagiri V."/>
            <person name="Nash W.E."/>
            <person name="Mardis E.R."/>
            <person name="Wilson R.K."/>
        </authorList>
    </citation>
    <scope>NUCLEOTIDE SEQUENCE [LARGE SCALE GENOMIC DNA]</scope>
    <source>
        <strain evidence="13 14">DSM 16841</strain>
    </source>
</reference>
<evidence type="ECO:0000313" key="14">
    <source>
        <dbReference type="Proteomes" id="UP000003561"/>
    </source>
</evidence>
<dbReference type="InterPro" id="IPR014729">
    <property type="entry name" value="Rossmann-like_a/b/a_fold"/>
</dbReference>
<dbReference type="PANTHER" id="PTHR43284:SF1">
    <property type="entry name" value="ASPARAGINE SYNTHETASE"/>
    <property type="match status" value="1"/>
</dbReference>
<dbReference type="InterPro" id="IPR006426">
    <property type="entry name" value="Asn_synth_AEB"/>
</dbReference>
<evidence type="ECO:0000256" key="5">
    <source>
        <dbReference type="ARBA" id="ARBA00022840"/>
    </source>
</evidence>
<evidence type="ECO:0000313" key="13">
    <source>
        <dbReference type="EMBL" id="EEG92220.1"/>
    </source>
</evidence>
<comment type="pathway">
    <text evidence="1">Amino-acid biosynthesis; L-asparagine biosynthesis; L-asparagine from L-aspartate (L-Gln route): step 1/1.</text>
</comment>
<keyword evidence="6 9" id="KW-0061">Asparagine biosynthesis</keyword>
<keyword evidence="7 9" id="KW-0315">Glutamine amidotransferase</keyword>
<sequence length="624" mass="72209">MRPECKEKYMCGIAGFYNAKGNYQQQKEKWTSVLVSMHECLAHRGNDESGIYLSDMAGLSHARLSIRDIVTGTQPIIRQKNGKEYAIVYNGELYNTGELARDLRQYGYEFSTTTDTEVILYAYMHYGVNFVRKLNGIFAFAIWDDSKKQLLLYRDRVGIKPLFYSFVSGQLLFASEPKALFCFPGFTPRLSMDGMREVLAIGPARTMGNGIFDDVNEVLPGHYLIFSENTMSDHTYWDLFRAPHTDSYEQTVETVSFLLRDSVTRQMVSDVPVCTFLSGGIDSSIVTAIACRYMEKHGETLNTFSFDFKDNDIYFKSNAFQPERDLPYVKIMLDHYHTNHTCLECDENTLFSALRDAVDAKDFPGMTDVDSSLLYFCSLVKKHNKVALTGECADEIFGGYPWFYREDLLSRDGFPWSADMSVRTLFLKDSFIKDLDLAAYSHDRYQTSLNQAPHLSDETETERKRYNIAYLNIKWFMQTLLDRMDRTSMYSGLEARVPFADHRIIEYVFNVPWEMKYQNGVEKALLRDACKDLLPAELLHRKKSPYPKTYHPGYEKLLIAEMQHILDQPDAPVKTFIDTKKLETFLEAPTEYGKPWFGQLMAGPQLLAYFIQINYWMQKYHLNL</sequence>
<keyword evidence="9" id="KW-0028">Amino-acid biosynthesis</keyword>
<dbReference type="CDD" id="cd00712">
    <property type="entry name" value="AsnB"/>
    <property type="match status" value="1"/>
</dbReference>
<dbReference type="GO" id="GO:0005524">
    <property type="term" value="F:ATP binding"/>
    <property type="evidence" value="ECO:0007669"/>
    <property type="project" value="UniProtKB-KW"/>
</dbReference>
<name>C0FYX0_9FIRM</name>
<dbReference type="InterPro" id="IPR017932">
    <property type="entry name" value="GATase_2_dom"/>
</dbReference>
<dbReference type="NCBIfam" id="TIGR01536">
    <property type="entry name" value="asn_synth_AEB"/>
    <property type="match status" value="1"/>
</dbReference>
<feature type="active site" description="For GATase activity" evidence="9">
    <location>
        <position position="11"/>
    </location>
</feature>
<dbReference type="eggNOG" id="COG0367">
    <property type="taxonomic scope" value="Bacteria"/>
</dbReference>
<protein>
    <recommendedName>
        <fullName evidence="3">asparagine synthase (glutamine-hydrolyzing)</fullName>
        <ecNumber evidence="3">6.3.5.4</ecNumber>
    </recommendedName>
</protein>
<dbReference type="InterPro" id="IPR029055">
    <property type="entry name" value="Ntn_hydrolases_N"/>
</dbReference>
<dbReference type="SUPFAM" id="SSF56235">
    <property type="entry name" value="N-terminal nucleophile aminohydrolases (Ntn hydrolases)"/>
    <property type="match status" value="1"/>
</dbReference>
<keyword evidence="4 10" id="KW-0547">Nucleotide-binding</keyword>
<evidence type="ECO:0000256" key="11">
    <source>
        <dbReference type="PIRSR" id="PIRSR001589-3"/>
    </source>
</evidence>
<evidence type="ECO:0000256" key="7">
    <source>
        <dbReference type="ARBA" id="ARBA00022962"/>
    </source>
</evidence>
<dbReference type="InterPro" id="IPR033738">
    <property type="entry name" value="AsnB_N"/>
</dbReference>
<dbReference type="PIRSF" id="PIRSF001589">
    <property type="entry name" value="Asn_synthetase_glu-h"/>
    <property type="match status" value="1"/>
</dbReference>
<dbReference type="GO" id="GO:0006529">
    <property type="term" value="P:asparagine biosynthetic process"/>
    <property type="evidence" value="ECO:0007669"/>
    <property type="project" value="UniProtKB-KW"/>
</dbReference>
<gene>
    <name evidence="13" type="primary">asnB</name>
    <name evidence="13" type="ORF">ROSEINA2194_03960</name>
</gene>
<keyword evidence="5 10" id="KW-0067">ATP-binding</keyword>
<dbReference type="InterPro" id="IPR051786">
    <property type="entry name" value="ASN_synthetase/amidase"/>
</dbReference>
<dbReference type="Gene3D" id="3.40.50.620">
    <property type="entry name" value="HUPs"/>
    <property type="match status" value="1"/>
</dbReference>
<feature type="domain" description="Glutamine amidotransferase type-2" evidence="12">
    <location>
        <begin position="11"/>
        <end position="229"/>
    </location>
</feature>
<dbReference type="InterPro" id="IPR001962">
    <property type="entry name" value="Asn_synthase"/>
</dbReference>
<evidence type="ECO:0000256" key="10">
    <source>
        <dbReference type="PIRSR" id="PIRSR001589-2"/>
    </source>
</evidence>
<reference evidence="13 14" key="2">
    <citation type="submission" date="2009-03" db="EMBL/GenBank/DDBJ databases">
        <title>Draft genome sequence of Roseburia inulinivorans (DSM 16841).</title>
        <authorList>
            <person name="Sudarsanam P."/>
            <person name="Ley R."/>
            <person name="Guruge J."/>
            <person name="Turnbaugh P.J."/>
            <person name="Mahowald M."/>
            <person name="Liep D."/>
            <person name="Gordon J."/>
        </authorList>
    </citation>
    <scope>NUCLEOTIDE SEQUENCE [LARGE SCALE GENOMIC DNA]</scope>
    <source>
        <strain evidence="13 14">DSM 16841</strain>
    </source>
</reference>
<feature type="binding site" evidence="10">
    <location>
        <position position="115"/>
    </location>
    <ligand>
        <name>L-glutamine</name>
        <dbReference type="ChEBI" id="CHEBI:58359"/>
    </ligand>
</feature>
<dbReference type="EC" id="6.3.5.4" evidence="3"/>
<evidence type="ECO:0000256" key="1">
    <source>
        <dbReference type="ARBA" id="ARBA00005187"/>
    </source>
</evidence>
<dbReference type="Pfam" id="PF00733">
    <property type="entry name" value="Asn_synthase"/>
    <property type="match status" value="1"/>
</dbReference>
<organism evidence="13 14">
    <name type="scientific">Roseburia inulinivorans DSM 16841</name>
    <dbReference type="NCBI Taxonomy" id="622312"/>
    <lineage>
        <taxon>Bacteria</taxon>
        <taxon>Bacillati</taxon>
        <taxon>Bacillota</taxon>
        <taxon>Clostridia</taxon>
        <taxon>Lachnospirales</taxon>
        <taxon>Lachnospiraceae</taxon>
        <taxon>Roseburia</taxon>
    </lineage>
</organism>
<dbReference type="CDD" id="cd01991">
    <property type="entry name" value="Asn_synthase_B_C"/>
    <property type="match status" value="1"/>
</dbReference>
<accession>C0FYX0</accession>
<dbReference type="PROSITE" id="PS51278">
    <property type="entry name" value="GATASE_TYPE_2"/>
    <property type="match status" value="1"/>
</dbReference>
<evidence type="ECO:0000256" key="8">
    <source>
        <dbReference type="ARBA" id="ARBA00048741"/>
    </source>
</evidence>
<dbReference type="EMBL" id="ACFY01000159">
    <property type="protein sequence ID" value="EEG92220.1"/>
    <property type="molecule type" value="Genomic_DNA"/>
</dbReference>
<dbReference type="Gene3D" id="3.60.20.10">
    <property type="entry name" value="Glutamine Phosphoribosylpyrophosphate, subunit 1, domain 1"/>
    <property type="match status" value="1"/>
</dbReference>
<dbReference type="PANTHER" id="PTHR43284">
    <property type="entry name" value="ASPARAGINE SYNTHETASE (GLUTAMINE-HYDROLYZING)"/>
    <property type="match status" value="1"/>
</dbReference>
<dbReference type="GO" id="GO:0005829">
    <property type="term" value="C:cytosol"/>
    <property type="evidence" value="ECO:0007669"/>
    <property type="project" value="TreeGrafter"/>
</dbReference>
<keyword evidence="13" id="KW-0436">Ligase</keyword>
<comment type="similarity">
    <text evidence="2">Belongs to the asparagine synthetase family.</text>
</comment>
<evidence type="ECO:0000259" key="12">
    <source>
        <dbReference type="PROSITE" id="PS51278"/>
    </source>
</evidence>
<evidence type="ECO:0000256" key="6">
    <source>
        <dbReference type="ARBA" id="ARBA00022888"/>
    </source>
</evidence>
<dbReference type="AlphaFoldDB" id="C0FYX0"/>
<evidence type="ECO:0000256" key="2">
    <source>
        <dbReference type="ARBA" id="ARBA00005752"/>
    </source>
</evidence>
<evidence type="ECO:0000256" key="9">
    <source>
        <dbReference type="PIRSR" id="PIRSR001589-1"/>
    </source>
</evidence>
<proteinExistence type="inferred from homology"/>
<dbReference type="GO" id="GO:0004066">
    <property type="term" value="F:asparagine synthase (glutamine-hydrolyzing) activity"/>
    <property type="evidence" value="ECO:0007669"/>
    <property type="project" value="UniProtKB-EC"/>
</dbReference>
<dbReference type="Pfam" id="PF13537">
    <property type="entry name" value="GATase_7"/>
    <property type="match status" value="1"/>
</dbReference>
<feature type="site" description="Important for beta-aspartyl-AMP intermediate formation" evidence="11">
    <location>
        <position position="391"/>
    </location>
</feature>
<comment type="catalytic activity">
    <reaction evidence="8">
        <text>L-aspartate + L-glutamine + ATP + H2O = L-asparagine + L-glutamate + AMP + diphosphate + H(+)</text>
        <dbReference type="Rhea" id="RHEA:12228"/>
        <dbReference type="ChEBI" id="CHEBI:15377"/>
        <dbReference type="ChEBI" id="CHEBI:15378"/>
        <dbReference type="ChEBI" id="CHEBI:29985"/>
        <dbReference type="ChEBI" id="CHEBI:29991"/>
        <dbReference type="ChEBI" id="CHEBI:30616"/>
        <dbReference type="ChEBI" id="CHEBI:33019"/>
        <dbReference type="ChEBI" id="CHEBI:58048"/>
        <dbReference type="ChEBI" id="CHEBI:58359"/>
        <dbReference type="ChEBI" id="CHEBI:456215"/>
        <dbReference type="EC" id="6.3.5.4"/>
    </reaction>
</comment>
<evidence type="ECO:0000256" key="4">
    <source>
        <dbReference type="ARBA" id="ARBA00022741"/>
    </source>
</evidence>